<sequence length="93" mass="11292">MFTICTVFKDNLDDVNRQLFQRYDNEKFTNKTESNGLSSRLVRDETIDRLFTHHWGRRRLQIPFTSIYILNSNSSFYRQRDCNVMNKYKSVTR</sequence>
<dbReference type="Proteomes" id="UP001283361">
    <property type="component" value="Unassembled WGS sequence"/>
</dbReference>
<name>A0AAE1CQ17_9GAST</name>
<evidence type="ECO:0000313" key="1">
    <source>
        <dbReference type="EMBL" id="KAK3727243.1"/>
    </source>
</evidence>
<organism evidence="1 2">
    <name type="scientific">Elysia crispata</name>
    <name type="common">lettuce slug</name>
    <dbReference type="NCBI Taxonomy" id="231223"/>
    <lineage>
        <taxon>Eukaryota</taxon>
        <taxon>Metazoa</taxon>
        <taxon>Spiralia</taxon>
        <taxon>Lophotrochozoa</taxon>
        <taxon>Mollusca</taxon>
        <taxon>Gastropoda</taxon>
        <taxon>Heterobranchia</taxon>
        <taxon>Euthyneura</taxon>
        <taxon>Panpulmonata</taxon>
        <taxon>Sacoglossa</taxon>
        <taxon>Placobranchoidea</taxon>
        <taxon>Plakobranchidae</taxon>
        <taxon>Elysia</taxon>
    </lineage>
</organism>
<gene>
    <name evidence="1" type="ORF">RRG08_049870</name>
</gene>
<dbReference type="AlphaFoldDB" id="A0AAE1CQ17"/>
<keyword evidence="2" id="KW-1185">Reference proteome</keyword>
<proteinExistence type="predicted"/>
<accession>A0AAE1CQ17</accession>
<comment type="caution">
    <text evidence="1">The sequence shown here is derived from an EMBL/GenBank/DDBJ whole genome shotgun (WGS) entry which is preliminary data.</text>
</comment>
<protein>
    <submittedName>
        <fullName evidence="1">Uncharacterized protein</fullName>
    </submittedName>
</protein>
<dbReference type="EMBL" id="JAWDGP010007247">
    <property type="protein sequence ID" value="KAK3727243.1"/>
    <property type="molecule type" value="Genomic_DNA"/>
</dbReference>
<reference evidence="1" key="1">
    <citation type="journal article" date="2023" name="G3 (Bethesda)">
        <title>A reference genome for the long-term kleptoplast-retaining sea slug Elysia crispata morphotype clarki.</title>
        <authorList>
            <person name="Eastman K.E."/>
            <person name="Pendleton A.L."/>
            <person name="Shaikh M.A."/>
            <person name="Suttiyut T."/>
            <person name="Ogas R."/>
            <person name="Tomko P."/>
            <person name="Gavelis G."/>
            <person name="Widhalm J.R."/>
            <person name="Wisecaver J.H."/>
        </authorList>
    </citation>
    <scope>NUCLEOTIDE SEQUENCE</scope>
    <source>
        <strain evidence="1">ECLA1</strain>
    </source>
</reference>
<evidence type="ECO:0000313" key="2">
    <source>
        <dbReference type="Proteomes" id="UP001283361"/>
    </source>
</evidence>